<organism evidence="5">
    <name type="scientific">Euplotes aediculatus</name>
    <name type="common">Ciliate</name>
    <dbReference type="NCBI Taxonomy" id="5940"/>
    <lineage>
        <taxon>Eukaryota</taxon>
        <taxon>Sar</taxon>
        <taxon>Alveolata</taxon>
        <taxon>Ciliophora</taxon>
        <taxon>Intramacronucleata</taxon>
        <taxon>Spirotrichea</taxon>
        <taxon>Hypotrichia</taxon>
        <taxon>Euplotida</taxon>
        <taxon>Euplotidae</taxon>
        <taxon>Euplotes</taxon>
    </lineage>
</organism>
<evidence type="ECO:0000256" key="4">
    <source>
        <dbReference type="SAM" id="Phobius"/>
    </source>
</evidence>
<reference evidence="5" key="1">
    <citation type="journal article" date="2021" name="Front. Mar. Sci.">
        <title>Molecular phylogenetic and evolutionary analyses of Euplotes species living in freshwater and marine habitats: a mitogenomic perspective.</title>
        <authorList>
            <person name="Huang N."/>
            <person name="Chen S."/>
            <person name="Miao M."/>
        </authorList>
    </citation>
    <scope>NUCLEOTIDE SEQUENCE</scope>
</reference>
<dbReference type="EMBL" id="MT665958">
    <property type="protein sequence ID" value="QTT61042.1"/>
    <property type="molecule type" value="Genomic_DNA"/>
</dbReference>
<gene>
    <name evidence="5" type="primary">rps19</name>
</gene>
<evidence type="ECO:0000313" key="5">
    <source>
        <dbReference type="EMBL" id="QTT61042.1"/>
    </source>
</evidence>
<geneLocation type="mitochondrion" evidence="5"/>
<dbReference type="SUPFAM" id="SSF54570">
    <property type="entry name" value="Ribosomal protein S19"/>
    <property type="match status" value="1"/>
</dbReference>
<sequence>MYRYNLLDFKRIFYLKYFNRLPYKDFFFYQTTFRFVTSFINYKFYIYIGNKWLKVIVNRWRIGFSIKLFSWCKKVAIFKKKLFLKKKK</sequence>
<keyword evidence="5" id="KW-0496">Mitochondrion</keyword>
<keyword evidence="2 5" id="KW-0689">Ribosomal protein</keyword>
<keyword evidence="3" id="KW-0687">Ribonucleoprotein</keyword>
<keyword evidence="4" id="KW-1133">Transmembrane helix</keyword>
<feature type="transmembrane region" description="Helical" evidence="4">
    <location>
        <begin position="26"/>
        <end position="48"/>
    </location>
</feature>
<evidence type="ECO:0000256" key="2">
    <source>
        <dbReference type="ARBA" id="ARBA00022980"/>
    </source>
</evidence>
<evidence type="ECO:0000256" key="3">
    <source>
        <dbReference type="ARBA" id="ARBA00023274"/>
    </source>
</evidence>
<dbReference type="AlphaFoldDB" id="A0A8A9WP44"/>
<keyword evidence="4" id="KW-0812">Transmembrane</keyword>
<evidence type="ECO:0000256" key="1">
    <source>
        <dbReference type="ARBA" id="ARBA00007345"/>
    </source>
</evidence>
<accession>A0A8A9WP44</accession>
<dbReference type="GO" id="GO:1990904">
    <property type="term" value="C:ribonucleoprotein complex"/>
    <property type="evidence" value="ECO:0007669"/>
    <property type="project" value="UniProtKB-KW"/>
</dbReference>
<protein>
    <submittedName>
        <fullName evidence="5">Ribosomal protein S19</fullName>
    </submittedName>
</protein>
<dbReference type="GO" id="GO:0006412">
    <property type="term" value="P:translation"/>
    <property type="evidence" value="ECO:0007669"/>
    <property type="project" value="InterPro"/>
</dbReference>
<keyword evidence="4" id="KW-0472">Membrane</keyword>
<dbReference type="InterPro" id="IPR023575">
    <property type="entry name" value="Ribosomal_uS19_SF"/>
</dbReference>
<dbReference type="GO" id="GO:0005840">
    <property type="term" value="C:ribosome"/>
    <property type="evidence" value="ECO:0007669"/>
    <property type="project" value="UniProtKB-KW"/>
</dbReference>
<proteinExistence type="inferred from homology"/>
<dbReference type="GO" id="GO:0003735">
    <property type="term" value="F:structural constituent of ribosome"/>
    <property type="evidence" value="ECO:0007669"/>
    <property type="project" value="InterPro"/>
</dbReference>
<name>A0A8A9WP44_EUPAE</name>
<comment type="similarity">
    <text evidence="1">Belongs to the universal ribosomal protein uS19 family.</text>
</comment>